<accession>A0ACB8BLY1</accession>
<dbReference type="EMBL" id="MU266379">
    <property type="protein sequence ID" value="KAH7926619.1"/>
    <property type="molecule type" value="Genomic_DNA"/>
</dbReference>
<organism evidence="1 2">
    <name type="scientific">Leucogyrophana mollusca</name>
    <dbReference type="NCBI Taxonomy" id="85980"/>
    <lineage>
        <taxon>Eukaryota</taxon>
        <taxon>Fungi</taxon>
        <taxon>Dikarya</taxon>
        <taxon>Basidiomycota</taxon>
        <taxon>Agaricomycotina</taxon>
        <taxon>Agaricomycetes</taxon>
        <taxon>Agaricomycetidae</taxon>
        <taxon>Boletales</taxon>
        <taxon>Boletales incertae sedis</taxon>
        <taxon>Leucogyrophana</taxon>
    </lineage>
</organism>
<proteinExistence type="predicted"/>
<evidence type="ECO:0000313" key="1">
    <source>
        <dbReference type="EMBL" id="KAH7926619.1"/>
    </source>
</evidence>
<comment type="caution">
    <text evidence="1">The sequence shown here is derived from an EMBL/GenBank/DDBJ whole genome shotgun (WGS) entry which is preliminary data.</text>
</comment>
<evidence type="ECO:0000313" key="2">
    <source>
        <dbReference type="Proteomes" id="UP000790709"/>
    </source>
</evidence>
<dbReference type="Proteomes" id="UP000790709">
    <property type="component" value="Unassembled WGS sequence"/>
</dbReference>
<gene>
    <name evidence="1" type="ORF">BV22DRAFT_336612</name>
</gene>
<reference evidence="1" key="1">
    <citation type="journal article" date="2021" name="New Phytol.">
        <title>Evolutionary innovations through gain and loss of genes in the ectomycorrhizal Boletales.</title>
        <authorList>
            <person name="Wu G."/>
            <person name="Miyauchi S."/>
            <person name="Morin E."/>
            <person name="Kuo A."/>
            <person name="Drula E."/>
            <person name="Varga T."/>
            <person name="Kohler A."/>
            <person name="Feng B."/>
            <person name="Cao Y."/>
            <person name="Lipzen A."/>
            <person name="Daum C."/>
            <person name="Hundley H."/>
            <person name="Pangilinan J."/>
            <person name="Johnson J."/>
            <person name="Barry K."/>
            <person name="LaButti K."/>
            <person name="Ng V."/>
            <person name="Ahrendt S."/>
            <person name="Min B."/>
            <person name="Choi I.G."/>
            <person name="Park H."/>
            <person name="Plett J.M."/>
            <person name="Magnuson J."/>
            <person name="Spatafora J.W."/>
            <person name="Nagy L.G."/>
            <person name="Henrissat B."/>
            <person name="Grigoriev I.V."/>
            <person name="Yang Z.L."/>
            <person name="Xu J."/>
            <person name="Martin F.M."/>
        </authorList>
    </citation>
    <scope>NUCLEOTIDE SEQUENCE</scope>
    <source>
        <strain evidence="1">KUC20120723A-06</strain>
    </source>
</reference>
<protein>
    <submittedName>
        <fullName evidence="1">Uncharacterized protein</fullName>
    </submittedName>
</protein>
<name>A0ACB8BLY1_9AGAM</name>
<keyword evidence="2" id="KW-1185">Reference proteome</keyword>
<feature type="non-terminal residue" evidence="1">
    <location>
        <position position="111"/>
    </location>
</feature>
<sequence length="111" mass="12442">MMYSFYTALSALTTNHLRDFSSIPDVTFRAFTCANILILPRWVYYLFGSLAPRPGAELVERCCLTTIMEAPPPFFGYQIFAALDPLSSACNSEDAMTLPLHYRLVSSGDLF</sequence>